<dbReference type="Proteomes" id="UP000479691">
    <property type="component" value="Unassembled WGS sequence"/>
</dbReference>
<dbReference type="Pfam" id="PF22807">
    <property type="entry name" value="TrAA12"/>
    <property type="match status" value="1"/>
</dbReference>
<feature type="chain" id="PRO_5028887877" description="CBM1 domain-containing protein" evidence="3">
    <location>
        <begin position="19"/>
        <end position="462"/>
    </location>
</feature>
<accession>A0A7C8TRH9</accession>
<dbReference type="GO" id="GO:0005975">
    <property type="term" value="P:carbohydrate metabolic process"/>
    <property type="evidence" value="ECO:0007669"/>
    <property type="project" value="InterPro"/>
</dbReference>
<keyword evidence="1 3" id="KW-0732">Signal</keyword>
<dbReference type="PROSITE" id="PS00562">
    <property type="entry name" value="CBM1_1"/>
    <property type="match status" value="1"/>
</dbReference>
<dbReference type="Pfam" id="PF00734">
    <property type="entry name" value="CBM_1"/>
    <property type="match status" value="1"/>
</dbReference>
<sequence>MKVSTLLTWGTVLSLASAQTCNVLSYTYAAPVMAAGYRSQLVATGLRTPRAIVFDSSGYLLVAERGAAYDPSSGATSNKRTLVTGMGAGPSGHTTRSLYASIKNPDLLLISWGSDGNFDWGASNINSGRSQIRGYSISQVSNNPVAFNQGGTIFGWGLRNSVGIGEDPAGGIWSVENSADNIVRNGQDVHNNNPGEELNYHGLATDNSQRGNYGYPECLAVWQVSDLPNNGGLTTGRQFSNMTSSVTDAVCASSRQNPRITFPSHTAPLDIKFDAQGNAWVSFHGSWNRNPPDGYRVSVIPFGSNNQPVASFDSMTGYRDIMTNPDNTKCPSSCFRPTGLAFDAAGRLFVSSDSTGEIYLIENTNPVTTTTSRTTTLITTTRTTTPVTTTRTTTPVTTTRTTTPITTTRTTTPSTTASRTTTAGAAQPTWGQCGGIGWTGPTECVSGTTCKALNPYYSQCLA</sequence>
<dbReference type="Gene3D" id="2.120.10.30">
    <property type="entry name" value="TolB, C-terminal domain"/>
    <property type="match status" value="1"/>
</dbReference>
<dbReference type="InterPro" id="IPR011042">
    <property type="entry name" value="6-blade_b-propeller_TolB-like"/>
</dbReference>
<evidence type="ECO:0000259" key="4">
    <source>
        <dbReference type="PROSITE" id="PS51164"/>
    </source>
</evidence>
<dbReference type="InterPro" id="IPR000254">
    <property type="entry name" value="CBD"/>
</dbReference>
<name>A0A7C8TRH9_ORBOL</name>
<dbReference type="InterPro" id="IPR011041">
    <property type="entry name" value="Quinoprot_gluc/sorb_DH_b-prop"/>
</dbReference>
<gene>
    <name evidence="5" type="ORF">TWF788_007670</name>
</gene>
<dbReference type="InterPro" id="IPR054539">
    <property type="entry name" value="Beta-prop_PDH"/>
</dbReference>
<dbReference type="AlphaFoldDB" id="A0A7C8TRH9"/>
<feature type="region of interest" description="Disordered" evidence="2">
    <location>
        <begin position="383"/>
        <end position="426"/>
    </location>
</feature>
<dbReference type="PROSITE" id="PS51164">
    <property type="entry name" value="CBM1_2"/>
    <property type="match status" value="1"/>
</dbReference>
<feature type="signal peptide" evidence="3">
    <location>
        <begin position="1"/>
        <end position="18"/>
    </location>
</feature>
<evidence type="ECO:0000256" key="2">
    <source>
        <dbReference type="SAM" id="MobiDB-lite"/>
    </source>
</evidence>
<evidence type="ECO:0000313" key="6">
    <source>
        <dbReference type="Proteomes" id="UP000479691"/>
    </source>
</evidence>
<organism evidence="5 6">
    <name type="scientific">Orbilia oligospora</name>
    <name type="common">Nematode-trapping fungus</name>
    <name type="synonym">Arthrobotrys oligospora</name>
    <dbReference type="NCBI Taxonomy" id="2813651"/>
    <lineage>
        <taxon>Eukaryota</taxon>
        <taxon>Fungi</taxon>
        <taxon>Dikarya</taxon>
        <taxon>Ascomycota</taxon>
        <taxon>Pezizomycotina</taxon>
        <taxon>Orbiliomycetes</taxon>
        <taxon>Orbiliales</taxon>
        <taxon>Orbiliaceae</taxon>
        <taxon>Orbilia</taxon>
    </lineage>
</organism>
<proteinExistence type="predicted"/>
<dbReference type="EMBL" id="JAABOE010000043">
    <property type="protein sequence ID" value="KAF3177887.1"/>
    <property type="molecule type" value="Genomic_DNA"/>
</dbReference>
<feature type="domain" description="CBM1" evidence="4">
    <location>
        <begin position="425"/>
        <end position="461"/>
    </location>
</feature>
<dbReference type="SUPFAM" id="SSF57180">
    <property type="entry name" value="Cellulose-binding domain"/>
    <property type="match status" value="1"/>
</dbReference>
<evidence type="ECO:0000256" key="1">
    <source>
        <dbReference type="ARBA" id="ARBA00022729"/>
    </source>
</evidence>
<evidence type="ECO:0000256" key="3">
    <source>
        <dbReference type="SAM" id="SignalP"/>
    </source>
</evidence>
<dbReference type="InterPro" id="IPR035971">
    <property type="entry name" value="CBD_sf"/>
</dbReference>
<dbReference type="SUPFAM" id="SSF50952">
    <property type="entry name" value="Soluble quinoprotein glucose dehydrogenase"/>
    <property type="match status" value="1"/>
</dbReference>
<dbReference type="GO" id="GO:0005576">
    <property type="term" value="C:extracellular region"/>
    <property type="evidence" value="ECO:0007669"/>
    <property type="project" value="InterPro"/>
</dbReference>
<dbReference type="SMART" id="SM00236">
    <property type="entry name" value="fCBD"/>
    <property type="match status" value="1"/>
</dbReference>
<feature type="compositionally biased region" description="Low complexity" evidence="2">
    <location>
        <begin position="383"/>
        <end position="422"/>
    </location>
</feature>
<evidence type="ECO:0000313" key="5">
    <source>
        <dbReference type="EMBL" id="KAF3177887.1"/>
    </source>
</evidence>
<dbReference type="GO" id="GO:0030248">
    <property type="term" value="F:cellulose binding"/>
    <property type="evidence" value="ECO:0007669"/>
    <property type="project" value="InterPro"/>
</dbReference>
<comment type="caution">
    <text evidence="5">The sequence shown here is derived from an EMBL/GenBank/DDBJ whole genome shotgun (WGS) entry which is preliminary data.</text>
</comment>
<protein>
    <recommendedName>
        <fullName evidence="4">CBM1 domain-containing protein</fullName>
    </recommendedName>
</protein>
<reference evidence="5 6" key="1">
    <citation type="submission" date="2019-06" db="EMBL/GenBank/DDBJ databases">
        <authorList>
            <person name="Palmer J.M."/>
        </authorList>
    </citation>
    <scope>NUCLEOTIDE SEQUENCE [LARGE SCALE GENOMIC DNA]</scope>
    <source>
        <strain evidence="5 6">TWF788</strain>
    </source>
</reference>